<dbReference type="Proteomes" id="UP000070646">
    <property type="component" value="Unassembled WGS sequence"/>
</dbReference>
<accession>A0A133MJ81</accession>
<dbReference type="EMBL" id="LRPU01000235">
    <property type="protein sequence ID" value="KXA04040.1"/>
    <property type="molecule type" value="Genomic_DNA"/>
</dbReference>
<evidence type="ECO:0000313" key="1">
    <source>
        <dbReference type="EMBL" id="KXA04040.1"/>
    </source>
</evidence>
<reference evidence="1 2" key="1">
    <citation type="submission" date="2016-01" db="EMBL/GenBank/DDBJ databases">
        <authorList>
            <person name="Oliw E.H."/>
        </authorList>
    </citation>
    <scope>NUCLEOTIDE SEQUENCE [LARGE SCALE GENOMIC DNA]</scope>
    <source>
        <strain evidence="1 2">MJR7757A</strain>
    </source>
</reference>
<evidence type="ECO:0000313" key="2">
    <source>
        <dbReference type="Proteomes" id="UP000070646"/>
    </source>
</evidence>
<name>A0A133MJ81_CLOPF</name>
<proteinExistence type="predicted"/>
<gene>
    <name evidence="1" type="ORF">HMPREF3222_03215</name>
</gene>
<organism evidence="1 2">
    <name type="scientific">Clostridium perfringens</name>
    <dbReference type="NCBI Taxonomy" id="1502"/>
    <lineage>
        <taxon>Bacteria</taxon>
        <taxon>Bacillati</taxon>
        <taxon>Bacillota</taxon>
        <taxon>Clostridia</taxon>
        <taxon>Eubacteriales</taxon>
        <taxon>Clostridiaceae</taxon>
        <taxon>Clostridium</taxon>
    </lineage>
</organism>
<sequence>MEIIQNLIKLELENKIPTKDIIPNHPEFMNTVHNGDRDCIEIVEENSMKIVLDFIINILKELGI</sequence>
<protein>
    <submittedName>
        <fullName evidence="1">Uncharacterized protein</fullName>
    </submittedName>
</protein>
<comment type="caution">
    <text evidence="1">The sequence shown here is derived from an EMBL/GenBank/DDBJ whole genome shotgun (WGS) entry which is preliminary data.</text>
</comment>
<dbReference type="RefSeq" id="WP_060796979.1">
    <property type="nucleotide sequence ID" value="NZ_CATNZH010000002.1"/>
</dbReference>
<dbReference type="PATRIC" id="fig|1502.174.peg.3249"/>
<dbReference type="AlphaFoldDB" id="A0A133MJ81"/>